<dbReference type="Gene3D" id="3.40.190.290">
    <property type="match status" value="1"/>
</dbReference>
<dbReference type="PROSITE" id="PS50931">
    <property type="entry name" value="HTH_LYSR"/>
    <property type="match status" value="1"/>
</dbReference>
<evidence type="ECO:0000313" key="7">
    <source>
        <dbReference type="EMBL" id="RNB61291.1"/>
    </source>
</evidence>
<dbReference type="OrthoDB" id="9803735at2"/>
<dbReference type="SUPFAM" id="SSF46785">
    <property type="entry name" value="Winged helix' DNA-binding domain"/>
    <property type="match status" value="1"/>
</dbReference>
<dbReference type="NCBIfam" id="NF047520">
    <property type="entry name" value="trans_act_CidR"/>
    <property type="match status" value="1"/>
</dbReference>
<dbReference type="InterPro" id="IPR036388">
    <property type="entry name" value="WH-like_DNA-bd_sf"/>
</dbReference>
<feature type="domain" description="HTH lysR-type" evidence="5">
    <location>
        <begin position="1"/>
        <end position="58"/>
    </location>
</feature>
<dbReference type="Proteomes" id="UP000276178">
    <property type="component" value="Unassembled WGS sequence"/>
</dbReference>
<dbReference type="SUPFAM" id="SSF53850">
    <property type="entry name" value="Periplasmic binding protein-like II"/>
    <property type="match status" value="1"/>
</dbReference>
<evidence type="ECO:0000256" key="2">
    <source>
        <dbReference type="ARBA" id="ARBA00023015"/>
    </source>
</evidence>
<dbReference type="EMBL" id="BJOD01000052">
    <property type="protein sequence ID" value="GED27866.1"/>
    <property type="molecule type" value="Genomic_DNA"/>
</dbReference>
<accession>A0A3M8BCX9</accession>
<protein>
    <submittedName>
        <fullName evidence="6">HTH-type transcriptional regulator YwbI</fullName>
    </submittedName>
    <submittedName>
        <fullName evidence="7">LysR family transcriptional regulator</fullName>
    </submittedName>
</protein>
<evidence type="ECO:0000313" key="8">
    <source>
        <dbReference type="Proteomes" id="UP000276178"/>
    </source>
</evidence>
<dbReference type="Proteomes" id="UP000317180">
    <property type="component" value="Unassembled WGS sequence"/>
</dbReference>
<evidence type="ECO:0000313" key="6">
    <source>
        <dbReference type="EMBL" id="GED27866.1"/>
    </source>
</evidence>
<dbReference type="InterPro" id="IPR000847">
    <property type="entry name" value="LysR_HTH_N"/>
</dbReference>
<dbReference type="GO" id="GO:0005829">
    <property type="term" value="C:cytosol"/>
    <property type="evidence" value="ECO:0007669"/>
    <property type="project" value="TreeGrafter"/>
</dbReference>
<dbReference type="Gene3D" id="1.10.10.10">
    <property type="entry name" value="Winged helix-like DNA-binding domain superfamily/Winged helix DNA-binding domain"/>
    <property type="match status" value="1"/>
</dbReference>
<dbReference type="AlphaFoldDB" id="A0A3M8BCX9"/>
<dbReference type="RefSeq" id="WP_005827029.1">
    <property type="nucleotide sequence ID" value="NZ_BJOD01000052.1"/>
</dbReference>
<evidence type="ECO:0000256" key="4">
    <source>
        <dbReference type="ARBA" id="ARBA00023163"/>
    </source>
</evidence>
<sequence>MDIRHLQYFLEVARHSSFTKAAEALYITQPTISKMVRNLEEEIGVELFERVGKRITLTDAGWVLFSQAEVMVKSFENMKLHLDDLMELKRGRIRIGLPPMVGASFFPQVIGKFCEQYPGIVLELLEVGSKKVEADVASGMLDSGVVLLPTSEELFESYSFVNEQIRVVVHPTHALAGRQEVSLAELANERFLLFHEDFSLHNRIIDECVRVGFHPTVIYKSSQWDFLSEMVAANVGITLLPQTICRELDPRRFHSLALVNPTIKWHLGMIWRKNAYLSYATREWIRFTKEMLPSIERKASSRG</sequence>
<keyword evidence="2" id="KW-0805">Transcription regulation</keyword>
<comment type="caution">
    <text evidence="7">The sequence shown here is derived from an EMBL/GenBank/DDBJ whole genome shotgun (WGS) entry which is preliminary data.</text>
</comment>
<dbReference type="Pfam" id="PF03466">
    <property type="entry name" value="LysR_substrate"/>
    <property type="match status" value="1"/>
</dbReference>
<evidence type="ECO:0000256" key="3">
    <source>
        <dbReference type="ARBA" id="ARBA00023125"/>
    </source>
</evidence>
<reference evidence="6 9" key="2">
    <citation type="submission" date="2019-06" db="EMBL/GenBank/DDBJ databases">
        <title>Whole genome shotgun sequence of Brevibacillus agri NBRC 15538.</title>
        <authorList>
            <person name="Hosoyama A."/>
            <person name="Uohara A."/>
            <person name="Ohji S."/>
            <person name="Ichikawa N."/>
        </authorList>
    </citation>
    <scope>NUCLEOTIDE SEQUENCE [LARGE SCALE GENOMIC DNA]</scope>
    <source>
        <strain evidence="6 9">NBRC 15538</strain>
    </source>
</reference>
<evidence type="ECO:0000256" key="1">
    <source>
        <dbReference type="ARBA" id="ARBA00009437"/>
    </source>
</evidence>
<dbReference type="GO" id="GO:0003700">
    <property type="term" value="F:DNA-binding transcription factor activity"/>
    <property type="evidence" value="ECO:0007669"/>
    <property type="project" value="InterPro"/>
</dbReference>
<proteinExistence type="inferred from homology"/>
<evidence type="ECO:0000313" key="9">
    <source>
        <dbReference type="Proteomes" id="UP000317180"/>
    </source>
</evidence>
<dbReference type="InterPro" id="IPR005119">
    <property type="entry name" value="LysR_subst-bd"/>
</dbReference>
<dbReference type="EMBL" id="RHHN01000007">
    <property type="protein sequence ID" value="RNB61291.1"/>
    <property type="molecule type" value="Genomic_DNA"/>
</dbReference>
<dbReference type="FunFam" id="1.10.10.10:FF:000001">
    <property type="entry name" value="LysR family transcriptional regulator"/>
    <property type="match status" value="1"/>
</dbReference>
<dbReference type="PANTHER" id="PTHR30419">
    <property type="entry name" value="HTH-TYPE TRANSCRIPTIONAL REGULATOR YBHD"/>
    <property type="match status" value="1"/>
</dbReference>
<evidence type="ECO:0000259" key="5">
    <source>
        <dbReference type="PROSITE" id="PS50931"/>
    </source>
</evidence>
<organism evidence="7 8">
    <name type="scientific">Brevibacillus agri</name>
    <dbReference type="NCBI Taxonomy" id="51101"/>
    <lineage>
        <taxon>Bacteria</taxon>
        <taxon>Bacillati</taxon>
        <taxon>Bacillota</taxon>
        <taxon>Bacilli</taxon>
        <taxon>Bacillales</taxon>
        <taxon>Paenibacillaceae</taxon>
        <taxon>Brevibacillus</taxon>
    </lineage>
</organism>
<dbReference type="InterPro" id="IPR050950">
    <property type="entry name" value="HTH-type_LysR_regulators"/>
</dbReference>
<keyword evidence="9" id="KW-1185">Reference proteome</keyword>
<name>A0A3M8BCX9_9BACL</name>
<dbReference type="Pfam" id="PF00126">
    <property type="entry name" value="HTH_1"/>
    <property type="match status" value="1"/>
</dbReference>
<reference evidence="7 8" key="1">
    <citation type="submission" date="2018-10" db="EMBL/GenBank/DDBJ databases">
        <title>Phylogenomics of Brevibacillus.</title>
        <authorList>
            <person name="Dunlap C."/>
        </authorList>
    </citation>
    <scope>NUCLEOTIDE SEQUENCE [LARGE SCALE GENOMIC DNA]</scope>
    <source>
        <strain evidence="7 8">NRRL NRS 1219</strain>
    </source>
</reference>
<keyword evidence="4" id="KW-0804">Transcription</keyword>
<gene>
    <name evidence="6" type="primary">ywbI_2</name>
    <name evidence="6" type="ORF">BAG01nite_39680</name>
    <name evidence="7" type="ORF">EB820_01270</name>
</gene>
<dbReference type="PANTHER" id="PTHR30419:SF8">
    <property type="entry name" value="NITROGEN ASSIMILATION TRANSCRIPTIONAL ACTIVATOR-RELATED"/>
    <property type="match status" value="1"/>
</dbReference>
<dbReference type="InterPro" id="IPR036390">
    <property type="entry name" value="WH_DNA-bd_sf"/>
</dbReference>
<dbReference type="GeneID" id="82813169"/>
<keyword evidence="3" id="KW-0238">DNA-binding</keyword>
<dbReference type="PRINTS" id="PR00039">
    <property type="entry name" value="HTHLYSR"/>
</dbReference>
<comment type="similarity">
    <text evidence="1">Belongs to the LysR transcriptional regulatory family.</text>
</comment>
<dbReference type="GO" id="GO:0003677">
    <property type="term" value="F:DNA binding"/>
    <property type="evidence" value="ECO:0007669"/>
    <property type="project" value="UniProtKB-KW"/>
</dbReference>
<dbReference type="CDD" id="cd08438">
    <property type="entry name" value="PBP2_CidR"/>
    <property type="match status" value="1"/>
</dbReference>